<evidence type="ECO:0000313" key="3">
    <source>
        <dbReference type="Proteomes" id="UP000319438"/>
    </source>
</evidence>
<evidence type="ECO:0000259" key="1">
    <source>
        <dbReference type="PROSITE" id="PS50181"/>
    </source>
</evidence>
<protein>
    <recommendedName>
        <fullName evidence="1">F-box domain-containing protein</fullName>
    </recommendedName>
</protein>
<dbReference type="SUPFAM" id="SSF81383">
    <property type="entry name" value="F-box domain"/>
    <property type="match status" value="1"/>
</dbReference>
<dbReference type="EMBL" id="KT428292">
    <property type="protein sequence ID" value="ALH07081.1"/>
    <property type="molecule type" value="Genomic_DNA"/>
</dbReference>
<dbReference type="InterPro" id="IPR001810">
    <property type="entry name" value="F-box_dom"/>
</dbReference>
<proteinExistence type="predicted"/>
<gene>
    <name evidence="2" type="ORF">PMV_383</name>
</gene>
<dbReference type="Pfam" id="PF00646">
    <property type="entry name" value="F-box"/>
    <property type="match status" value="1"/>
</dbReference>
<dbReference type="Gene3D" id="1.20.1280.50">
    <property type="match status" value="1"/>
</dbReference>
<feature type="domain" description="F-box" evidence="1">
    <location>
        <begin position="3"/>
        <end position="37"/>
    </location>
</feature>
<reference evidence="2" key="1">
    <citation type="journal article" date="2015" name="Genome Announc.">
        <title>Complete Genome Sequence of a New Member of the Marseilleviridae Recovered from the Brackish Submarine Spring in the Cassis Port-Miou Calanque, France.</title>
        <authorList>
            <person name="Doutre G."/>
            <person name="Arfib B."/>
            <person name="Rochette P."/>
            <person name="Claverie J.M."/>
            <person name="Bonin P."/>
            <person name="Abergel C."/>
        </authorList>
    </citation>
    <scope>NUCLEOTIDE SEQUENCE [LARGE SCALE GENOMIC DNA]</scope>
    <source>
        <strain evidence="2">1</strain>
    </source>
</reference>
<evidence type="ECO:0000313" key="2">
    <source>
        <dbReference type="EMBL" id="ALH07081.1"/>
    </source>
</evidence>
<dbReference type="PROSITE" id="PS50181">
    <property type="entry name" value="FBOX"/>
    <property type="match status" value="1"/>
</dbReference>
<sequence length="189" mass="22242">MKESILIQLPPEIWCHIFDHIDFAELCTVSLVSQAFYAYFCESRNKKCGKILDKFERRCGGLKKCSKFLFLGDLSVKNEKTKDREDTVCKTCQRKKRAPGKGKFYFPVQPESRQERFTRFIKFIREKVCAPDVYESAPLLAKYKENVNRFLVLTFGIRWAQKHSVEFLSLCEWSGRNAQFKSVLSSRRR</sequence>
<dbReference type="CDD" id="cd09917">
    <property type="entry name" value="F-box_SF"/>
    <property type="match status" value="1"/>
</dbReference>
<dbReference type="SMART" id="SM00256">
    <property type="entry name" value="FBOX"/>
    <property type="match status" value="1"/>
</dbReference>
<name>A0A0N9P766_9VIRU</name>
<accession>A0A0N9P766</accession>
<organism evidence="2 3">
    <name type="scientific">Port-miou virus</name>
    <dbReference type="NCBI Taxonomy" id="1733873"/>
    <lineage>
        <taxon>Viruses</taxon>
        <taxon>Varidnaviria</taxon>
        <taxon>Bamfordvirae</taxon>
        <taxon>Nucleocytoviricota</taxon>
        <taxon>Megaviricetes</taxon>
        <taxon>Pimascovirales</taxon>
        <taxon>Pimascovirales incertae sedis</taxon>
        <taxon>Marseilleviridae</taxon>
        <taxon>Losannavirus</taxon>
        <taxon>Losannavirus lausannense</taxon>
        <taxon>Lausannevirus</taxon>
    </lineage>
</organism>
<dbReference type="Proteomes" id="UP000319438">
    <property type="component" value="Segment"/>
</dbReference>
<dbReference type="InterPro" id="IPR036047">
    <property type="entry name" value="F-box-like_dom_sf"/>
</dbReference>